<dbReference type="AlphaFoldDB" id="A0A917KEM5"/>
<organism evidence="1 2">
    <name type="scientific">Alicyclobacillus cellulosilyticus</name>
    <dbReference type="NCBI Taxonomy" id="1003997"/>
    <lineage>
        <taxon>Bacteria</taxon>
        <taxon>Bacillati</taxon>
        <taxon>Bacillota</taxon>
        <taxon>Bacilli</taxon>
        <taxon>Bacillales</taxon>
        <taxon>Alicyclobacillaceae</taxon>
        <taxon>Alicyclobacillus</taxon>
    </lineage>
</organism>
<name>A0A917KEM5_9BACL</name>
<dbReference type="EMBL" id="BMOY01000037">
    <property type="protein sequence ID" value="GGJ11417.1"/>
    <property type="molecule type" value="Genomic_DNA"/>
</dbReference>
<gene>
    <name evidence="1" type="ORF">GCM10010885_20870</name>
</gene>
<accession>A0A917KEM5</accession>
<reference evidence="1" key="1">
    <citation type="journal article" date="2014" name="Int. J. Syst. Evol. Microbiol.">
        <title>Complete genome sequence of Corynebacterium casei LMG S-19264T (=DSM 44701T), isolated from a smear-ripened cheese.</title>
        <authorList>
            <consortium name="US DOE Joint Genome Institute (JGI-PGF)"/>
            <person name="Walter F."/>
            <person name="Albersmeier A."/>
            <person name="Kalinowski J."/>
            <person name="Ruckert C."/>
        </authorList>
    </citation>
    <scope>NUCLEOTIDE SEQUENCE</scope>
    <source>
        <strain evidence="1">JCM 18487</strain>
    </source>
</reference>
<reference evidence="1" key="2">
    <citation type="submission" date="2020-09" db="EMBL/GenBank/DDBJ databases">
        <authorList>
            <person name="Sun Q."/>
            <person name="Ohkuma M."/>
        </authorList>
    </citation>
    <scope>NUCLEOTIDE SEQUENCE</scope>
    <source>
        <strain evidence="1">JCM 18487</strain>
    </source>
</reference>
<evidence type="ECO:0008006" key="3">
    <source>
        <dbReference type="Google" id="ProtNLM"/>
    </source>
</evidence>
<comment type="caution">
    <text evidence="1">The sequence shown here is derived from an EMBL/GenBank/DDBJ whole genome shotgun (WGS) entry which is preliminary data.</text>
</comment>
<evidence type="ECO:0000313" key="2">
    <source>
        <dbReference type="Proteomes" id="UP000637695"/>
    </source>
</evidence>
<keyword evidence="2" id="KW-1185">Reference proteome</keyword>
<dbReference type="Proteomes" id="UP000637695">
    <property type="component" value="Unassembled WGS sequence"/>
</dbReference>
<evidence type="ECO:0000313" key="1">
    <source>
        <dbReference type="EMBL" id="GGJ11417.1"/>
    </source>
</evidence>
<sequence>MSDALKRLEAAFQNMHVALMNNDVDAVRELTNEQHIALRALQEELRAQPGKKAEIRERLFELLSLAEMNQRLLEQGLRVAHACILALYGVPNRHADGLSFDVSSLVEYSV</sequence>
<protein>
    <recommendedName>
        <fullName evidence="3">FlgN protein</fullName>
    </recommendedName>
</protein>
<dbReference type="RefSeq" id="WP_188882954.1">
    <property type="nucleotide sequence ID" value="NZ_BMOY01000037.1"/>
</dbReference>
<proteinExistence type="predicted"/>